<dbReference type="InterPro" id="IPR024072">
    <property type="entry name" value="DHFR-like_dom_sf"/>
</dbReference>
<dbReference type="Pfam" id="PF01872">
    <property type="entry name" value="RibD_C"/>
    <property type="match status" value="1"/>
</dbReference>
<sequence length="191" mass="20646">MGIAVLDMSVSLDGRIAGPNDTLQQPGDDDFRLHDWFGDPRSPSGTEVDVQQLERVRDAGAVLVGSRTAQQVGHWGGDHSGMGVPVFVVSRGEPPPEVAEMPLVHYVTDVVDAIAQAKAASRAGHVHMIGAGWVPTALDAGAIDELWIHHVPLLMGGGRRLFGELARRVRLEIVETHASPRATHVHYRVQR</sequence>
<name>A0AA87RBT2_9MICO</name>
<organism evidence="2 3">
    <name type="scientific">Agrococcus baldri</name>
    <dbReference type="NCBI Taxonomy" id="153730"/>
    <lineage>
        <taxon>Bacteria</taxon>
        <taxon>Bacillati</taxon>
        <taxon>Actinomycetota</taxon>
        <taxon>Actinomycetes</taxon>
        <taxon>Micrococcales</taxon>
        <taxon>Microbacteriaceae</taxon>
        <taxon>Agrococcus</taxon>
    </lineage>
</organism>
<dbReference type="RefSeq" id="WP_146794283.1">
    <property type="nucleotide sequence ID" value="NZ_BJUU01000008.1"/>
</dbReference>
<dbReference type="Gene3D" id="3.40.430.10">
    <property type="entry name" value="Dihydrofolate Reductase, subunit A"/>
    <property type="match status" value="1"/>
</dbReference>
<evidence type="ECO:0000259" key="1">
    <source>
        <dbReference type="Pfam" id="PF01872"/>
    </source>
</evidence>
<dbReference type="GO" id="GO:0008703">
    <property type="term" value="F:5-amino-6-(5-phosphoribosylamino)uracil reductase activity"/>
    <property type="evidence" value="ECO:0007669"/>
    <property type="project" value="InterPro"/>
</dbReference>
<evidence type="ECO:0000313" key="2">
    <source>
        <dbReference type="EMBL" id="GEK80210.1"/>
    </source>
</evidence>
<reference evidence="2 3" key="1">
    <citation type="submission" date="2019-07" db="EMBL/GenBank/DDBJ databases">
        <title>Whole genome shotgun sequence of Agrococcus baldri NBRC 103055.</title>
        <authorList>
            <person name="Hosoyama A."/>
            <person name="Uohara A."/>
            <person name="Ohji S."/>
            <person name="Ichikawa N."/>
        </authorList>
    </citation>
    <scope>NUCLEOTIDE SEQUENCE [LARGE SCALE GENOMIC DNA]</scope>
    <source>
        <strain evidence="2 3">NBRC 103055</strain>
    </source>
</reference>
<comment type="caution">
    <text evidence="2">The sequence shown here is derived from an EMBL/GenBank/DDBJ whole genome shotgun (WGS) entry which is preliminary data.</text>
</comment>
<accession>A0AA87RBT2</accession>
<proteinExistence type="predicted"/>
<dbReference type="AlphaFoldDB" id="A0AA87RBT2"/>
<keyword evidence="3" id="KW-1185">Reference proteome</keyword>
<dbReference type="InterPro" id="IPR002734">
    <property type="entry name" value="RibDG_C"/>
</dbReference>
<dbReference type="SUPFAM" id="SSF53597">
    <property type="entry name" value="Dihydrofolate reductase-like"/>
    <property type="match status" value="1"/>
</dbReference>
<dbReference type="GO" id="GO:0009231">
    <property type="term" value="P:riboflavin biosynthetic process"/>
    <property type="evidence" value="ECO:0007669"/>
    <property type="project" value="InterPro"/>
</dbReference>
<dbReference type="Proteomes" id="UP000321749">
    <property type="component" value="Unassembled WGS sequence"/>
</dbReference>
<gene>
    <name evidence="2" type="ORF">ABA31_15610</name>
</gene>
<evidence type="ECO:0000313" key="3">
    <source>
        <dbReference type="Proteomes" id="UP000321749"/>
    </source>
</evidence>
<protein>
    <submittedName>
        <fullName evidence="2">Deaminase</fullName>
    </submittedName>
</protein>
<feature type="domain" description="Bacterial bifunctional deaminase-reductase C-terminal" evidence="1">
    <location>
        <begin position="5"/>
        <end position="181"/>
    </location>
</feature>
<dbReference type="EMBL" id="BJUU01000008">
    <property type="protein sequence ID" value="GEK80210.1"/>
    <property type="molecule type" value="Genomic_DNA"/>
</dbReference>